<keyword evidence="4" id="KW-1133">Transmembrane helix</keyword>
<dbReference type="PRINTS" id="PR00038">
    <property type="entry name" value="HTHLUXR"/>
</dbReference>
<keyword evidence="7" id="KW-1185">Reference proteome</keyword>
<organism evidence="6 7">
    <name type="scientific">Novosphingobium cyanobacteriorum</name>
    <dbReference type="NCBI Taxonomy" id="3024215"/>
    <lineage>
        <taxon>Bacteria</taxon>
        <taxon>Pseudomonadati</taxon>
        <taxon>Pseudomonadota</taxon>
        <taxon>Alphaproteobacteria</taxon>
        <taxon>Sphingomonadales</taxon>
        <taxon>Sphingomonadaceae</taxon>
        <taxon>Novosphingobium</taxon>
    </lineage>
</organism>
<keyword evidence="4" id="KW-0472">Membrane</keyword>
<accession>A0ABT6CMK6</accession>
<dbReference type="EMBL" id="JAROCY010000016">
    <property type="protein sequence ID" value="MDF8334759.1"/>
    <property type="molecule type" value="Genomic_DNA"/>
</dbReference>
<feature type="transmembrane region" description="Helical" evidence="4">
    <location>
        <begin position="117"/>
        <end position="145"/>
    </location>
</feature>
<keyword evidence="4" id="KW-0812">Transmembrane</keyword>
<sequence>MLDERLDRSGEARLTQRQADCIARVAQGLSSKEIARELGISPSTVDNHIASAMHQFGFANRNAVARWYLEYRESMAAAETVQGDRPDQPQSNSKSYFRVRIPTIGGIRNSLSLKERLFAIVQVMIVSTMVASTLISFVLGLIFFLKLSKVAV</sequence>
<dbReference type="SUPFAM" id="SSF46894">
    <property type="entry name" value="C-terminal effector domain of the bipartite response regulators"/>
    <property type="match status" value="1"/>
</dbReference>
<dbReference type="PANTHER" id="PTHR44688">
    <property type="entry name" value="DNA-BINDING TRANSCRIPTIONAL ACTIVATOR DEVR_DOSR"/>
    <property type="match status" value="1"/>
</dbReference>
<dbReference type="InterPro" id="IPR000792">
    <property type="entry name" value="Tscrpt_reg_LuxR_C"/>
</dbReference>
<dbReference type="PANTHER" id="PTHR44688:SF16">
    <property type="entry name" value="DNA-BINDING TRANSCRIPTIONAL ACTIVATOR DEVR_DOSR"/>
    <property type="match status" value="1"/>
</dbReference>
<dbReference type="Pfam" id="PF00196">
    <property type="entry name" value="GerE"/>
    <property type="match status" value="1"/>
</dbReference>
<dbReference type="InterPro" id="IPR036388">
    <property type="entry name" value="WH-like_DNA-bd_sf"/>
</dbReference>
<evidence type="ECO:0000256" key="4">
    <source>
        <dbReference type="SAM" id="Phobius"/>
    </source>
</evidence>
<dbReference type="SMART" id="SM00421">
    <property type="entry name" value="HTH_LUXR"/>
    <property type="match status" value="1"/>
</dbReference>
<evidence type="ECO:0000313" key="7">
    <source>
        <dbReference type="Proteomes" id="UP001222770"/>
    </source>
</evidence>
<reference evidence="6 7" key="1">
    <citation type="submission" date="2023-03" db="EMBL/GenBank/DDBJ databases">
        <title>Novosphingobium cyanobacteriorum sp. nov., isolated from a eutrophic reservoir during the Microcystis bloom period.</title>
        <authorList>
            <person name="Kang M."/>
            <person name="Le V."/>
            <person name="Ko S.-R."/>
            <person name="Lee S.-A."/>
            <person name="Ahn C.-Y."/>
        </authorList>
    </citation>
    <scope>NUCLEOTIDE SEQUENCE [LARGE SCALE GENOMIC DNA]</scope>
    <source>
        <strain evidence="6 7">HBC54</strain>
    </source>
</reference>
<evidence type="ECO:0000256" key="3">
    <source>
        <dbReference type="ARBA" id="ARBA00023163"/>
    </source>
</evidence>
<gene>
    <name evidence="6" type="ORF">POM99_16235</name>
</gene>
<evidence type="ECO:0000256" key="2">
    <source>
        <dbReference type="ARBA" id="ARBA00023125"/>
    </source>
</evidence>
<proteinExistence type="predicted"/>
<dbReference type="CDD" id="cd06170">
    <property type="entry name" value="LuxR_C_like"/>
    <property type="match status" value="1"/>
</dbReference>
<dbReference type="PROSITE" id="PS50043">
    <property type="entry name" value="HTH_LUXR_2"/>
    <property type="match status" value="1"/>
</dbReference>
<dbReference type="RefSeq" id="WP_277279534.1">
    <property type="nucleotide sequence ID" value="NZ_JAROCY010000016.1"/>
</dbReference>
<dbReference type="Proteomes" id="UP001222770">
    <property type="component" value="Unassembled WGS sequence"/>
</dbReference>
<evidence type="ECO:0000313" key="6">
    <source>
        <dbReference type="EMBL" id="MDF8334759.1"/>
    </source>
</evidence>
<dbReference type="Gene3D" id="1.10.10.10">
    <property type="entry name" value="Winged helix-like DNA-binding domain superfamily/Winged helix DNA-binding domain"/>
    <property type="match status" value="1"/>
</dbReference>
<keyword evidence="1" id="KW-0805">Transcription regulation</keyword>
<evidence type="ECO:0000259" key="5">
    <source>
        <dbReference type="PROSITE" id="PS50043"/>
    </source>
</evidence>
<comment type="caution">
    <text evidence="6">The sequence shown here is derived from an EMBL/GenBank/DDBJ whole genome shotgun (WGS) entry which is preliminary data.</text>
</comment>
<keyword evidence="2" id="KW-0238">DNA-binding</keyword>
<keyword evidence="3" id="KW-0804">Transcription</keyword>
<name>A0ABT6CMK6_9SPHN</name>
<feature type="domain" description="HTH luxR-type" evidence="5">
    <location>
        <begin position="7"/>
        <end position="72"/>
    </location>
</feature>
<evidence type="ECO:0000256" key="1">
    <source>
        <dbReference type="ARBA" id="ARBA00023015"/>
    </source>
</evidence>
<dbReference type="InterPro" id="IPR016032">
    <property type="entry name" value="Sig_transdc_resp-reg_C-effctor"/>
</dbReference>
<protein>
    <submittedName>
        <fullName evidence="6">Helix-turn-helix transcriptional regulator</fullName>
    </submittedName>
</protein>